<evidence type="ECO:0000313" key="2">
    <source>
        <dbReference type="Proteomes" id="UP000070133"/>
    </source>
</evidence>
<protein>
    <submittedName>
        <fullName evidence="1">Uncharacterized protein</fullName>
    </submittedName>
</protein>
<dbReference type="Proteomes" id="UP000070133">
    <property type="component" value="Unassembled WGS sequence"/>
</dbReference>
<name>A0A139HBF8_9PEZI</name>
<evidence type="ECO:0000313" key="1">
    <source>
        <dbReference type="EMBL" id="KXS99771.1"/>
    </source>
</evidence>
<sequence length="197" mass="21622">MTLTCGHHHTSAESVPFTVSFCASLHTPHFQISDSFRIGPFDALIPCTATYHRHLASPPRWVSPSPPSHANTCNCVASTHTVQAWNRRFVTVEKEYKYSSAHSPSPSFMLRTAVALHNVDDIVQAAADTLQNFFEVLARFLAIAYEDIFKFYDFISKEVASSDVVVAISLGIARAHRINTTDHAGYRAKDTAGGAVG</sequence>
<proteinExistence type="predicted"/>
<gene>
    <name evidence="1" type="ORF">AC578_5893</name>
</gene>
<reference evidence="1 2" key="1">
    <citation type="submission" date="2015-07" db="EMBL/GenBank/DDBJ databases">
        <title>Comparative genomics of the Sigatoka disease complex on banana suggests a link between parallel evolutionary changes in Pseudocercospora fijiensis and Pseudocercospora eumusae and increased virulence on the banana host.</title>
        <authorList>
            <person name="Chang T.-C."/>
            <person name="Salvucci A."/>
            <person name="Crous P.W."/>
            <person name="Stergiopoulos I."/>
        </authorList>
    </citation>
    <scope>NUCLEOTIDE SEQUENCE [LARGE SCALE GENOMIC DNA]</scope>
    <source>
        <strain evidence="1 2">CBS 114824</strain>
    </source>
</reference>
<accession>A0A139HBF8</accession>
<comment type="caution">
    <text evidence="1">The sequence shown here is derived from an EMBL/GenBank/DDBJ whole genome shotgun (WGS) entry which is preliminary data.</text>
</comment>
<dbReference type="AlphaFoldDB" id="A0A139HBF8"/>
<organism evidence="1 2">
    <name type="scientific">Pseudocercospora eumusae</name>
    <dbReference type="NCBI Taxonomy" id="321146"/>
    <lineage>
        <taxon>Eukaryota</taxon>
        <taxon>Fungi</taxon>
        <taxon>Dikarya</taxon>
        <taxon>Ascomycota</taxon>
        <taxon>Pezizomycotina</taxon>
        <taxon>Dothideomycetes</taxon>
        <taxon>Dothideomycetidae</taxon>
        <taxon>Mycosphaerellales</taxon>
        <taxon>Mycosphaerellaceae</taxon>
        <taxon>Pseudocercospora</taxon>
    </lineage>
</organism>
<keyword evidence="2" id="KW-1185">Reference proteome</keyword>
<dbReference type="EMBL" id="LFZN01000086">
    <property type="protein sequence ID" value="KXS99771.1"/>
    <property type="molecule type" value="Genomic_DNA"/>
</dbReference>